<dbReference type="GO" id="GO:0005634">
    <property type="term" value="C:nucleus"/>
    <property type="evidence" value="ECO:0007669"/>
    <property type="project" value="UniProtKB-SubCell"/>
</dbReference>
<feature type="region of interest" description="Disordered" evidence="6">
    <location>
        <begin position="1"/>
        <end position="30"/>
    </location>
</feature>
<evidence type="ECO:0000256" key="2">
    <source>
        <dbReference type="ARBA" id="ARBA00023015"/>
    </source>
</evidence>
<dbReference type="GO" id="GO:0000981">
    <property type="term" value="F:DNA-binding transcription factor activity, RNA polymerase II-specific"/>
    <property type="evidence" value="ECO:0007669"/>
    <property type="project" value="InterPro"/>
</dbReference>
<evidence type="ECO:0000313" key="9">
    <source>
        <dbReference type="Proteomes" id="UP000620104"/>
    </source>
</evidence>
<dbReference type="SUPFAM" id="SSF57701">
    <property type="entry name" value="Zn2/Cys6 DNA-binding domain"/>
    <property type="match status" value="1"/>
</dbReference>
<evidence type="ECO:0000259" key="7">
    <source>
        <dbReference type="PROSITE" id="PS50048"/>
    </source>
</evidence>
<dbReference type="CDD" id="cd00067">
    <property type="entry name" value="GAL4"/>
    <property type="match status" value="1"/>
</dbReference>
<dbReference type="InterPro" id="IPR001138">
    <property type="entry name" value="Zn2Cys6_DnaBD"/>
</dbReference>
<keyword evidence="4" id="KW-0804">Transcription</keyword>
<dbReference type="AlphaFoldDB" id="A0A8H3U013"/>
<dbReference type="OrthoDB" id="2595934at2759"/>
<keyword evidence="9" id="KW-1185">Reference proteome</keyword>
<organism evidence="8 9">
    <name type="scientific">Naganishia liquefaciens</name>
    <dbReference type="NCBI Taxonomy" id="104408"/>
    <lineage>
        <taxon>Eukaryota</taxon>
        <taxon>Fungi</taxon>
        <taxon>Dikarya</taxon>
        <taxon>Basidiomycota</taxon>
        <taxon>Agaricomycotina</taxon>
        <taxon>Tremellomycetes</taxon>
        <taxon>Filobasidiales</taxon>
        <taxon>Filobasidiaceae</taxon>
        <taxon>Naganishia</taxon>
    </lineage>
</organism>
<keyword evidence="3" id="KW-0238">DNA-binding</keyword>
<dbReference type="InterPro" id="IPR036864">
    <property type="entry name" value="Zn2-C6_fun-type_DNA-bd_sf"/>
</dbReference>
<dbReference type="GO" id="GO:0000976">
    <property type="term" value="F:transcription cis-regulatory region binding"/>
    <property type="evidence" value="ECO:0007669"/>
    <property type="project" value="TreeGrafter"/>
</dbReference>
<comment type="subcellular location">
    <subcellularLocation>
        <location evidence="1">Nucleus</location>
    </subcellularLocation>
</comment>
<sequence>MEDSQDLEGSSRPGSCRPDERPKKRSKQVIACDQCQKRKSRCELITEKGCRRCVVLKTPCSLIPLSGEYTIPHSSQLAEASHSTPPPSDSQRLQRIEEAIAELTRLSRESTQHRKRPHAALAAEKGNEPANAATDMVSLDWTQLTLETQSFSSIARITNTCMGLATSSAFRDPVELGIVSFMEMQYIYSKFKEDFARLLPVSKYLVGGSAETPDHPFLRSVILHHVAARAGRSAVLSQTQCLQTYECIQDNITTMQTTEPSRDILRALLILSYCPNRRHEPLFAAPDPFRAAVSAYDAARDLCLDLLPSRLVGLKVADLKDEWTRTLLDDACLWYAIAHRYTWANLTKSIGIETGLTSDRYIAHTLPASLARETGSDVLEHLFAESSLMEIVAPLVPVYRKYISNFGASHNPIEFEEGQSRMEAAHSRFTIWRTDHRSSTLKSMEQLLTSSYYVQLCLSIKMSLAIHCLPKPLGPDFLNPLLFRAGQGLVAGTADLLERIAAVNINFDAIPHYFLNLTFLPLGLARSFNLTDMASDTFMLKESTLQAVGKRLRRSHPSIPSLLPRFDTAVNLRGHGDTPTPSESSLNAQFSNSASQTGPAPQPFPEILQGMLHSDFAAWPAHLDPFGLSTMIWPAMDGTPHMDRIDEVSGLMPFRNGNS</sequence>
<gene>
    <name evidence="8" type="ORF">NliqN6_6614</name>
</gene>
<accession>A0A8H3U013</accession>
<evidence type="ECO:0000313" key="8">
    <source>
        <dbReference type="EMBL" id="GHJ90212.1"/>
    </source>
</evidence>
<feature type="region of interest" description="Disordered" evidence="6">
    <location>
        <begin position="573"/>
        <end position="604"/>
    </location>
</feature>
<feature type="compositionally biased region" description="Polar residues" evidence="6">
    <location>
        <begin position="579"/>
        <end position="599"/>
    </location>
</feature>
<keyword evidence="2" id="KW-0805">Transcription regulation</keyword>
<dbReference type="PANTHER" id="PTHR31845:SF17">
    <property type="entry name" value="ZN(II)2CYS6 TRANSCRIPTION FACTOR (EUROFUNG)"/>
    <property type="match status" value="1"/>
</dbReference>
<dbReference type="PANTHER" id="PTHR31845">
    <property type="entry name" value="FINGER DOMAIN PROTEIN, PUTATIVE-RELATED"/>
    <property type="match status" value="1"/>
</dbReference>
<dbReference type="PROSITE" id="PS50048">
    <property type="entry name" value="ZN2_CY6_FUNGAL_2"/>
    <property type="match status" value="1"/>
</dbReference>
<evidence type="ECO:0000256" key="6">
    <source>
        <dbReference type="SAM" id="MobiDB-lite"/>
    </source>
</evidence>
<dbReference type="GO" id="GO:0008270">
    <property type="term" value="F:zinc ion binding"/>
    <property type="evidence" value="ECO:0007669"/>
    <property type="project" value="InterPro"/>
</dbReference>
<evidence type="ECO:0000256" key="3">
    <source>
        <dbReference type="ARBA" id="ARBA00023125"/>
    </source>
</evidence>
<keyword evidence="5" id="KW-0539">Nucleus</keyword>
<dbReference type="InterPro" id="IPR051089">
    <property type="entry name" value="prtT"/>
</dbReference>
<protein>
    <recommendedName>
        <fullName evidence="7">Zn(2)-C6 fungal-type domain-containing protein</fullName>
    </recommendedName>
</protein>
<evidence type="ECO:0000256" key="4">
    <source>
        <dbReference type="ARBA" id="ARBA00023163"/>
    </source>
</evidence>
<dbReference type="Gene3D" id="4.10.240.10">
    <property type="entry name" value="Zn(2)-C6 fungal-type DNA-binding domain"/>
    <property type="match status" value="1"/>
</dbReference>
<reference evidence="8" key="1">
    <citation type="submission" date="2020-07" db="EMBL/GenBank/DDBJ databases">
        <title>Draft Genome Sequence of a Deep-Sea Yeast, Naganishia (Cryptococcus) liquefaciens strain N6.</title>
        <authorList>
            <person name="Han Y.W."/>
            <person name="Kajitani R."/>
            <person name="Morimoto H."/>
            <person name="Parhat M."/>
            <person name="Tsubouchi H."/>
            <person name="Bakenova O."/>
            <person name="Ogata M."/>
            <person name="Argunhan B."/>
            <person name="Aoki R."/>
            <person name="Kajiwara S."/>
            <person name="Itoh T."/>
            <person name="Iwasaki H."/>
        </authorList>
    </citation>
    <scope>NUCLEOTIDE SEQUENCE</scope>
    <source>
        <strain evidence="8">N6</strain>
    </source>
</reference>
<dbReference type="Proteomes" id="UP000620104">
    <property type="component" value="Unassembled WGS sequence"/>
</dbReference>
<feature type="domain" description="Zn(2)-C6 fungal-type" evidence="7">
    <location>
        <begin position="31"/>
        <end position="62"/>
    </location>
</feature>
<dbReference type="EMBL" id="BLZA01000057">
    <property type="protein sequence ID" value="GHJ90212.1"/>
    <property type="molecule type" value="Genomic_DNA"/>
</dbReference>
<evidence type="ECO:0000256" key="1">
    <source>
        <dbReference type="ARBA" id="ARBA00004123"/>
    </source>
</evidence>
<name>A0A8H3U013_9TREE</name>
<evidence type="ECO:0000256" key="5">
    <source>
        <dbReference type="ARBA" id="ARBA00023242"/>
    </source>
</evidence>
<dbReference type="Pfam" id="PF00172">
    <property type="entry name" value="Zn_clus"/>
    <property type="match status" value="1"/>
</dbReference>
<proteinExistence type="predicted"/>
<comment type="caution">
    <text evidence="8">The sequence shown here is derived from an EMBL/GenBank/DDBJ whole genome shotgun (WGS) entry which is preliminary data.</text>
</comment>